<sequence>MDDREIDALLAQLAEDAEPLGQDLRSRLLADAPRPMPTPWYRRLTRRVGPAGWGGALGVPMAAACGLWLGVAQPDWVLGTVPGVTVDQQVSGAEDLFDDVYGSTWEGWL</sequence>
<evidence type="ECO:0000313" key="2">
    <source>
        <dbReference type="Proteomes" id="UP000786693"/>
    </source>
</evidence>
<dbReference type="Proteomes" id="UP000786693">
    <property type="component" value="Unassembled WGS sequence"/>
</dbReference>
<dbReference type="EMBL" id="BPFH01000002">
    <property type="protein sequence ID" value="GIT94511.1"/>
    <property type="molecule type" value="Genomic_DNA"/>
</dbReference>
<dbReference type="RefSeq" id="WP_220748040.1">
    <property type="nucleotide sequence ID" value="NZ_BPFH01000002.1"/>
</dbReference>
<reference evidence="1 2" key="1">
    <citation type="submission" date="2021-05" db="EMBL/GenBank/DDBJ databases">
        <title>Bacteria Genome sequencing.</title>
        <authorList>
            <person name="Takabe Y."/>
            <person name="Nakajima Y."/>
            <person name="Suzuki S."/>
            <person name="Shiozaki T."/>
        </authorList>
    </citation>
    <scope>NUCLEOTIDE SEQUENCE [LARGE SCALE GENOMIC DNA]</scope>
    <source>
        <strain evidence="1 2">AI_62</strain>
    </source>
</reference>
<gene>
    <name evidence="1" type="ORF">JANAI62_11340</name>
</gene>
<protein>
    <recommendedName>
        <fullName evidence="3">Dihydroorotate dehydrogenase</fullName>
    </recommendedName>
</protein>
<keyword evidence="2" id="KW-1185">Reference proteome</keyword>
<organism evidence="1 2">
    <name type="scientific">Jannaschia pagri</name>
    <dbReference type="NCBI Taxonomy" id="2829797"/>
    <lineage>
        <taxon>Bacteria</taxon>
        <taxon>Pseudomonadati</taxon>
        <taxon>Pseudomonadota</taxon>
        <taxon>Alphaproteobacteria</taxon>
        <taxon>Rhodobacterales</taxon>
        <taxon>Roseobacteraceae</taxon>
        <taxon>Jannaschia</taxon>
    </lineage>
</organism>
<proteinExistence type="predicted"/>
<accession>A0ABQ4NJC6</accession>
<evidence type="ECO:0008006" key="3">
    <source>
        <dbReference type="Google" id="ProtNLM"/>
    </source>
</evidence>
<name>A0ABQ4NJC6_9RHOB</name>
<evidence type="ECO:0000313" key="1">
    <source>
        <dbReference type="EMBL" id="GIT94511.1"/>
    </source>
</evidence>
<comment type="caution">
    <text evidence="1">The sequence shown here is derived from an EMBL/GenBank/DDBJ whole genome shotgun (WGS) entry which is preliminary data.</text>
</comment>